<dbReference type="Gene3D" id="1.10.10.60">
    <property type="entry name" value="Homeodomain-like"/>
    <property type="match status" value="2"/>
</dbReference>
<dbReference type="InterPro" id="IPR009057">
    <property type="entry name" value="Homeodomain-like_sf"/>
</dbReference>
<comment type="caution">
    <text evidence="11">The sequence shown here is derived from an EMBL/GenBank/DDBJ whole genome shotgun (WGS) entry which is preliminary data.</text>
</comment>
<evidence type="ECO:0000313" key="12">
    <source>
        <dbReference type="Proteomes" id="UP000769780"/>
    </source>
</evidence>
<feature type="domain" description="HTH araC/xylS-type" evidence="9">
    <location>
        <begin position="428"/>
        <end position="526"/>
    </location>
</feature>
<dbReference type="SMART" id="SM00448">
    <property type="entry name" value="REC"/>
    <property type="match status" value="1"/>
</dbReference>
<keyword evidence="6" id="KW-0238">DNA-binding</keyword>
<dbReference type="InterPro" id="IPR051552">
    <property type="entry name" value="HptR"/>
</dbReference>
<dbReference type="Gene3D" id="3.40.50.2300">
    <property type="match status" value="1"/>
</dbReference>
<gene>
    <name evidence="11" type="ORF">H0185_13510</name>
</gene>
<dbReference type="Proteomes" id="UP000769780">
    <property type="component" value="Unassembled WGS sequence"/>
</dbReference>
<evidence type="ECO:0000259" key="10">
    <source>
        <dbReference type="PROSITE" id="PS50110"/>
    </source>
</evidence>
<dbReference type="InterPro" id="IPR020449">
    <property type="entry name" value="Tscrpt_reg_AraC-type_HTH"/>
</dbReference>
<keyword evidence="5" id="KW-0805">Transcription regulation</keyword>
<keyword evidence="7" id="KW-0804">Transcription</keyword>
<evidence type="ECO:0000256" key="8">
    <source>
        <dbReference type="PROSITE-ProRule" id="PRU00169"/>
    </source>
</evidence>
<evidence type="ECO:0000259" key="9">
    <source>
        <dbReference type="PROSITE" id="PS01124"/>
    </source>
</evidence>
<evidence type="ECO:0000256" key="3">
    <source>
        <dbReference type="ARBA" id="ARBA00022553"/>
    </source>
</evidence>
<evidence type="ECO:0000313" key="11">
    <source>
        <dbReference type="EMBL" id="MBY0097816.1"/>
    </source>
</evidence>
<name>A0ABS7K6S3_9BACI</name>
<dbReference type="PANTHER" id="PTHR42713:SF3">
    <property type="entry name" value="TRANSCRIPTIONAL REGULATORY PROTEIN HPTR"/>
    <property type="match status" value="1"/>
</dbReference>
<evidence type="ECO:0000256" key="4">
    <source>
        <dbReference type="ARBA" id="ARBA00023012"/>
    </source>
</evidence>
<dbReference type="PROSITE" id="PS00041">
    <property type="entry name" value="HTH_ARAC_FAMILY_1"/>
    <property type="match status" value="1"/>
</dbReference>
<accession>A0ABS7K6S3</accession>
<keyword evidence="4" id="KW-0902">Two-component regulatory system</keyword>
<dbReference type="Pfam" id="PF12833">
    <property type="entry name" value="HTH_18"/>
    <property type="match status" value="1"/>
</dbReference>
<proteinExistence type="predicted"/>
<keyword evidence="3 8" id="KW-0597">Phosphoprotein</keyword>
<dbReference type="CDD" id="cd17536">
    <property type="entry name" value="REC_YesN-like"/>
    <property type="match status" value="1"/>
</dbReference>
<dbReference type="EMBL" id="JACWFH010000015">
    <property type="protein sequence ID" value="MBY0097816.1"/>
    <property type="molecule type" value="Genomic_DNA"/>
</dbReference>
<dbReference type="InterPro" id="IPR001789">
    <property type="entry name" value="Sig_transdc_resp-reg_receiver"/>
</dbReference>
<dbReference type="InterPro" id="IPR011006">
    <property type="entry name" value="CheY-like_superfamily"/>
</dbReference>
<dbReference type="SUPFAM" id="SSF52172">
    <property type="entry name" value="CheY-like"/>
    <property type="match status" value="1"/>
</dbReference>
<reference evidence="11 12" key="1">
    <citation type="submission" date="2020-07" db="EMBL/GenBank/DDBJ databases">
        <title>Fungal Genomes of the International Space Station.</title>
        <authorList>
            <person name="Seuylemezian A."/>
            <person name="Singh N.K."/>
            <person name="Wood J."/>
            <person name="Venkateswaran K."/>
        </authorList>
    </citation>
    <scope>NUCLEOTIDE SEQUENCE [LARGE SCALE GENOMIC DNA]</scope>
    <source>
        <strain evidence="11 12">PL-B2</strain>
    </source>
</reference>
<evidence type="ECO:0000256" key="2">
    <source>
        <dbReference type="ARBA" id="ARBA00022490"/>
    </source>
</evidence>
<dbReference type="PROSITE" id="PS01124">
    <property type="entry name" value="HTH_ARAC_FAMILY_2"/>
    <property type="match status" value="1"/>
</dbReference>
<keyword evidence="2" id="KW-0963">Cytoplasm</keyword>
<dbReference type="SMART" id="SM00342">
    <property type="entry name" value="HTH_ARAC"/>
    <property type="match status" value="1"/>
</dbReference>
<sequence length="531" mass="61384">MKVLIADDEIQIRKGLRLKVDWDKEGFEIVEEASNGKEALEKIKNKDIDLVITDMRMPIMDGVELARRCHIEFPHVKIIVLSGYSDFDYVRNSLKQGVRDYLLKPVAPDELEEAIRKIRDEIKDEMAKKAELVRMNQLANLHLQEMQEQYILYLVKEERLQPNIVKERLQQLQLEELLNENAKVQFITVEIREAADPIKLEELMLPFQMVCREIVQEQKGTYLFKDPSYTKMIQFLQIIESDRQTSTRTSQLVKRIQHTINKYLKLDTVIGIGNVVNGLMEYRSGYISSLLAWSHSLLGAKSQVIDQIIPREEVFNFSPDIEKRLTNAIEHADLLVFKENVHSILGGVENQSVLSFSFSANHVLFLLGSLAKKYGIETSNIQNAIWNCQQNIWKLNSQYEVKENLILLAELIIERVRQTRFSNKAIIESVRSYVDLHYASEISLTTLSKLFHINSAHLSETFKHHVGKNFSDYLVHLRMEKATELLKDHQLKIIDIANLVGFSSSGYFSTVFKKHYGQTPVEFRNSMTGNG</sequence>
<dbReference type="InterPro" id="IPR018060">
    <property type="entry name" value="HTH_AraC"/>
</dbReference>
<dbReference type="PRINTS" id="PR00032">
    <property type="entry name" value="HTHARAC"/>
</dbReference>
<dbReference type="PROSITE" id="PS50110">
    <property type="entry name" value="RESPONSE_REGULATORY"/>
    <property type="match status" value="1"/>
</dbReference>
<comment type="subcellular location">
    <subcellularLocation>
        <location evidence="1">Cytoplasm</location>
    </subcellularLocation>
</comment>
<protein>
    <submittedName>
        <fullName evidence="11">Response regulator</fullName>
    </submittedName>
</protein>
<dbReference type="PANTHER" id="PTHR42713">
    <property type="entry name" value="HISTIDINE KINASE-RELATED"/>
    <property type="match status" value="1"/>
</dbReference>
<organism evidence="11 12">
    <name type="scientific">Mesobacillus maritimus</name>
    <dbReference type="NCBI Taxonomy" id="1643336"/>
    <lineage>
        <taxon>Bacteria</taxon>
        <taxon>Bacillati</taxon>
        <taxon>Bacillota</taxon>
        <taxon>Bacilli</taxon>
        <taxon>Bacillales</taxon>
        <taxon>Bacillaceae</taxon>
        <taxon>Mesobacillus</taxon>
    </lineage>
</organism>
<dbReference type="SUPFAM" id="SSF46689">
    <property type="entry name" value="Homeodomain-like"/>
    <property type="match status" value="2"/>
</dbReference>
<dbReference type="InterPro" id="IPR018062">
    <property type="entry name" value="HTH_AraC-typ_CS"/>
</dbReference>
<evidence type="ECO:0000256" key="7">
    <source>
        <dbReference type="ARBA" id="ARBA00023163"/>
    </source>
</evidence>
<dbReference type="Pfam" id="PF00072">
    <property type="entry name" value="Response_reg"/>
    <property type="match status" value="1"/>
</dbReference>
<evidence type="ECO:0000256" key="1">
    <source>
        <dbReference type="ARBA" id="ARBA00004496"/>
    </source>
</evidence>
<keyword evidence="12" id="KW-1185">Reference proteome</keyword>
<evidence type="ECO:0000256" key="6">
    <source>
        <dbReference type="ARBA" id="ARBA00023125"/>
    </source>
</evidence>
<evidence type="ECO:0000256" key="5">
    <source>
        <dbReference type="ARBA" id="ARBA00023015"/>
    </source>
</evidence>
<feature type="modified residue" description="4-aspartylphosphate" evidence="8">
    <location>
        <position position="54"/>
    </location>
</feature>
<feature type="domain" description="Response regulatory" evidence="10">
    <location>
        <begin position="2"/>
        <end position="119"/>
    </location>
</feature>